<dbReference type="PATRIC" id="fig|1441384.3.peg.1079"/>
<accession>A0A0F3RRX1</accession>
<dbReference type="Pfam" id="PF00903">
    <property type="entry name" value="Glyoxalase"/>
    <property type="match status" value="1"/>
</dbReference>
<reference evidence="3 4" key="1">
    <citation type="submission" date="2015-01" db="EMBL/GenBank/DDBJ databases">
        <title>Genome Sequencing of Rickettsiales.</title>
        <authorList>
            <person name="Daugherty S.C."/>
            <person name="Su Q."/>
            <person name="Abolude K."/>
            <person name="Beier-Sexton M."/>
            <person name="Carlyon J.A."/>
            <person name="Carter R."/>
            <person name="Day N.P."/>
            <person name="Dumler S.J."/>
            <person name="Dyachenko V."/>
            <person name="Godinez A."/>
            <person name="Kurtti T.J."/>
            <person name="Lichay M."/>
            <person name="Mullins K.E."/>
            <person name="Ott S."/>
            <person name="Pappas-Brown V."/>
            <person name="Paris D.H."/>
            <person name="Patel P."/>
            <person name="Richards A.L."/>
            <person name="Sadzewicz L."/>
            <person name="Sears K."/>
            <person name="Seidman D."/>
            <person name="Sengamalay N."/>
            <person name="Stenos J."/>
            <person name="Tallon L.J."/>
            <person name="Vincent G."/>
            <person name="Fraser C.M."/>
            <person name="Munderloh U."/>
            <person name="Dunning-Hotopp J.C."/>
        </authorList>
    </citation>
    <scope>NUCLEOTIDE SEQUENCE [LARGE SCALE GENOMIC DNA]</scope>
    <source>
        <strain evidence="3 4">UT144</strain>
    </source>
</reference>
<evidence type="ECO:0000256" key="1">
    <source>
        <dbReference type="ARBA" id="ARBA00022723"/>
    </source>
</evidence>
<dbReference type="GO" id="GO:0046872">
    <property type="term" value="F:metal ion binding"/>
    <property type="evidence" value="ECO:0007669"/>
    <property type="project" value="UniProtKB-KW"/>
</dbReference>
<evidence type="ECO:0000313" key="3">
    <source>
        <dbReference type="EMBL" id="KJW07879.1"/>
    </source>
</evidence>
<dbReference type="Proteomes" id="UP000033580">
    <property type="component" value="Unassembled WGS sequence"/>
</dbReference>
<dbReference type="Gene3D" id="3.10.180.10">
    <property type="entry name" value="2,3-Dihydroxybiphenyl 1,2-Dioxygenase, domain 1"/>
    <property type="match status" value="1"/>
</dbReference>
<gene>
    <name evidence="3" type="primary">fosA</name>
    <name evidence="3" type="ORF">OTUT144_0049</name>
</gene>
<dbReference type="InterPro" id="IPR004360">
    <property type="entry name" value="Glyas_Fos-R_dOase_dom"/>
</dbReference>
<protein>
    <submittedName>
        <fullName evidence="3">Glutathione transferase fosA</fullName>
        <ecNumber evidence="3">2.5.1.18</ecNumber>
    </submittedName>
</protein>
<evidence type="ECO:0000313" key="4">
    <source>
        <dbReference type="Proteomes" id="UP000033580"/>
    </source>
</evidence>
<dbReference type="GO" id="GO:0004364">
    <property type="term" value="F:glutathione transferase activity"/>
    <property type="evidence" value="ECO:0007669"/>
    <property type="project" value="UniProtKB-EC"/>
</dbReference>
<dbReference type="AlphaFoldDB" id="A0A0F3RRX1"/>
<dbReference type="PANTHER" id="PTHR36113:SF6">
    <property type="entry name" value="FOSFOMYCIN RESISTANCE PROTEIN FOSX"/>
    <property type="match status" value="1"/>
</dbReference>
<dbReference type="InterPro" id="IPR051332">
    <property type="entry name" value="Fosfomycin_Res_Enzymes"/>
</dbReference>
<dbReference type="EMBL" id="LAOR01000002">
    <property type="protein sequence ID" value="KJW07879.1"/>
    <property type="molecule type" value="Genomic_DNA"/>
</dbReference>
<dbReference type="PROSITE" id="PS51819">
    <property type="entry name" value="VOC"/>
    <property type="match status" value="1"/>
</dbReference>
<dbReference type="InterPro" id="IPR037523">
    <property type="entry name" value="VOC_core"/>
</dbReference>
<dbReference type="InterPro" id="IPR029068">
    <property type="entry name" value="Glyas_Bleomycin-R_OHBP_Dase"/>
</dbReference>
<dbReference type="PANTHER" id="PTHR36113">
    <property type="entry name" value="LYASE, PUTATIVE-RELATED-RELATED"/>
    <property type="match status" value="1"/>
</dbReference>
<name>A0A0F3RRX1_ORITS</name>
<dbReference type="SUPFAM" id="SSF54593">
    <property type="entry name" value="Glyoxalase/Bleomycin resistance protein/Dihydroxybiphenyl dioxygenase"/>
    <property type="match status" value="1"/>
</dbReference>
<keyword evidence="3" id="KW-0808">Transferase</keyword>
<evidence type="ECO:0000259" key="2">
    <source>
        <dbReference type="PROSITE" id="PS51819"/>
    </source>
</evidence>
<comment type="caution">
    <text evidence="3">The sequence shown here is derived from an EMBL/GenBank/DDBJ whole genome shotgun (WGS) entry which is preliminary data.</text>
</comment>
<dbReference type="EC" id="2.5.1.18" evidence="3"/>
<proteinExistence type="predicted"/>
<feature type="domain" description="VOC" evidence="2">
    <location>
        <begin position="5"/>
        <end position="114"/>
    </location>
</feature>
<keyword evidence="1" id="KW-0479">Metal-binding</keyword>
<organism evidence="3 4">
    <name type="scientific">Orientia tsutsugamushi str. UT144</name>
    <dbReference type="NCBI Taxonomy" id="1441384"/>
    <lineage>
        <taxon>Bacteria</taxon>
        <taxon>Pseudomonadati</taxon>
        <taxon>Pseudomonadota</taxon>
        <taxon>Alphaproteobacteria</taxon>
        <taxon>Rickettsiales</taxon>
        <taxon>Rickettsiaceae</taxon>
        <taxon>Rickettsieae</taxon>
        <taxon>Orientia</taxon>
    </lineage>
</organism>
<sequence>MTITNINYITLAVTDIHRSFSFYKDVLGFKPLVKWDQGAYFLIGDFWFYLNVDLAREPQSCYTHYAFSVSSEDFEMMADKIQNSGARIFKENTSPGESLYFLDPDGHKLEIHVENSEARIAGKKANLCNWKNVEWFV</sequence>